<feature type="transmembrane region" description="Helical" evidence="6">
    <location>
        <begin position="104"/>
        <end position="125"/>
    </location>
</feature>
<keyword evidence="5 6" id="KW-0472">Membrane</keyword>
<dbReference type="Pfam" id="PF03739">
    <property type="entry name" value="LptF_LptG"/>
    <property type="match status" value="1"/>
</dbReference>
<feature type="transmembrane region" description="Helical" evidence="6">
    <location>
        <begin position="60"/>
        <end position="77"/>
    </location>
</feature>
<dbReference type="InterPro" id="IPR030922">
    <property type="entry name" value="LptF"/>
</dbReference>
<evidence type="ECO:0000313" key="8">
    <source>
        <dbReference type="Proteomes" id="UP000295493"/>
    </source>
</evidence>
<evidence type="ECO:0000256" key="6">
    <source>
        <dbReference type="SAM" id="Phobius"/>
    </source>
</evidence>
<dbReference type="GO" id="GO:0015920">
    <property type="term" value="P:lipopolysaccharide transport"/>
    <property type="evidence" value="ECO:0007669"/>
    <property type="project" value="TreeGrafter"/>
</dbReference>
<dbReference type="RefSeq" id="WP_188656419.1">
    <property type="nucleotide sequence ID" value="NZ_BMLU01000008.1"/>
</dbReference>
<sequence length="397" mass="43929">MKSIDRYMARLIAVPLFSTLIIAAMLLVLDRMLRLFDFVASEGGPVTVVWKMLANLMPEYLGLGIPIGLMLGTLLAFRKLATTSELDVLRAVGMGYGRLMRMPYVYAMALALLNLGIVGFVQPWARYNYEELRFDLRSGALGAAIKIGEFTKFGDKMTLRIEQSRDNGAHLSGIFVNTIQKDGSWVAVTADSGQFLATDDPDTIIFRLTRGTLVNKSPSFGNPRVLTFTQHDLPIPLPEMGSFRARGDDNRELTLPQLWRVGHDPKTAPELRNASLADFHFRLVEAMTMFLLPMLAVALGVPPKRSTSALGVFLSIVMIVTYHKINEYAQDFGSLGRVNPFFALWGPFALFSALVGWMYHVVAHVPGGQPIGALEKWFGKAAKGFMRLLPGRKKASA</sequence>
<keyword evidence="4 6" id="KW-1133">Transmembrane helix</keyword>
<feature type="transmembrane region" description="Helical" evidence="6">
    <location>
        <begin position="345"/>
        <end position="362"/>
    </location>
</feature>
<evidence type="ECO:0000256" key="4">
    <source>
        <dbReference type="ARBA" id="ARBA00022989"/>
    </source>
</evidence>
<dbReference type="PANTHER" id="PTHR33529">
    <property type="entry name" value="SLR0882 PROTEIN-RELATED"/>
    <property type="match status" value="1"/>
</dbReference>
<organism evidence="7 8">
    <name type="scientific">Stakelama pacifica</name>
    <dbReference type="NCBI Taxonomy" id="517720"/>
    <lineage>
        <taxon>Bacteria</taxon>
        <taxon>Pseudomonadati</taxon>
        <taxon>Pseudomonadota</taxon>
        <taxon>Alphaproteobacteria</taxon>
        <taxon>Sphingomonadales</taxon>
        <taxon>Sphingomonadaceae</taxon>
        <taxon>Stakelama</taxon>
    </lineage>
</organism>
<dbReference type="PANTHER" id="PTHR33529:SF6">
    <property type="entry name" value="YJGP_YJGQ FAMILY PERMEASE"/>
    <property type="match status" value="1"/>
</dbReference>
<dbReference type="Proteomes" id="UP000295493">
    <property type="component" value="Unassembled WGS sequence"/>
</dbReference>
<feature type="transmembrane region" description="Helical" evidence="6">
    <location>
        <begin position="308"/>
        <end position="325"/>
    </location>
</feature>
<dbReference type="AlphaFoldDB" id="A0A4R6FI95"/>
<feature type="transmembrane region" description="Helical" evidence="6">
    <location>
        <begin position="279"/>
        <end position="301"/>
    </location>
</feature>
<proteinExistence type="predicted"/>
<protein>
    <submittedName>
        <fullName evidence="7">Lipopolysaccharide export system permease protein</fullName>
    </submittedName>
</protein>
<evidence type="ECO:0000313" key="7">
    <source>
        <dbReference type="EMBL" id="TDN81096.1"/>
    </source>
</evidence>
<gene>
    <name evidence="7" type="ORF">EV664_10837</name>
</gene>
<dbReference type="GO" id="GO:0043190">
    <property type="term" value="C:ATP-binding cassette (ABC) transporter complex"/>
    <property type="evidence" value="ECO:0007669"/>
    <property type="project" value="InterPro"/>
</dbReference>
<comment type="caution">
    <text evidence="7">The sequence shown here is derived from an EMBL/GenBank/DDBJ whole genome shotgun (WGS) entry which is preliminary data.</text>
</comment>
<evidence type="ECO:0000256" key="3">
    <source>
        <dbReference type="ARBA" id="ARBA00022692"/>
    </source>
</evidence>
<evidence type="ECO:0000256" key="2">
    <source>
        <dbReference type="ARBA" id="ARBA00022475"/>
    </source>
</evidence>
<feature type="transmembrane region" description="Helical" evidence="6">
    <location>
        <begin position="7"/>
        <end position="29"/>
    </location>
</feature>
<dbReference type="InterPro" id="IPR005495">
    <property type="entry name" value="LptG/LptF_permease"/>
</dbReference>
<name>A0A4R6FI95_9SPHN</name>
<dbReference type="EMBL" id="SNWD01000008">
    <property type="protein sequence ID" value="TDN81096.1"/>
    <property type="molecule type" value="Genomic_DNA"/>
</dbReference>
<evidence type="ECO:0000256" key="5">
    <source>
        <dbReference type="ARBA" id="ARBA00023136"/>
    </source>
</evidence>
<keyword evidence="3 6" id="KW-0812">Transmembrane</keyword>
<comment type="subcellular location">
    <subcellularLocation>
        <location evidence="1">Cell membrane</location>
        <topology evidence="1">Multi-pass membrane protein</topology>
    </subcellularLocation>
</comment>
<evidence type="ECO:0000256" key="1">
    <source>
        <dbReference type="ARBA" id="ARBA00004651"/>
    </source>
</evidence>
<reference evidence="7 8" key="1">
    <citation type="submission" date="2019-03" db="EMBL/GenBank/DDBJ databases">
        <title>Genomic Encyclopedia of Type Strains, Phase IV (KMG-IV): sequencing the most valuable type-strain genomes for metagenomic binning, comparative biology and taxonomic classification.</title>
        <authorList>
            <person name="Goeker M."/>
        </authorList>
    </citation>
    <scope>NUCLEOTIDE SEQUENCE [LARGE SCALE GENOMIC DNA]</scope>
    <source>
        <strain evidence="7 8">DSM 25059</strain>
    </source>
</reference>
<dbReference type="NCBIfam" id="TIGR04407">
    <property type="entry name" value="LptF_YjgP"/>
    <property type="match status" value="1"/>
</dbReference>
<dbReference type="GO" id="GO:0055085">
    <property type="term" value="P:transmembrane transport"/>
    <property type="evidence" value="ECO:0007669"/>
    <property type="project" value="InterPro"/>
</dbReference>
<accession>A0A4R6FI95</accession>
<keyword evidence="8" id="KW-1185">Reference proteome</keyword>
<keyword evidence="2" id="KW-1003">Cell membrane</keyword>